<accession>A0ABP7FV69</accession>
<keyword evidence="2" id="KW-1185">Reference proteome</keyword>
<dbReference type="EMBL" id="BAABDD010000010">
    <property type="protein sequence ID" value="GAA3744613.1"/>
    <property type="molecule type" value="Genomic_DNA"/>
</dbReference>
<dbReference type="Gene3D" id="3.40.50.300">
    <property type="entry name" value="P-loop containing nucleotide triphosphate hydrolases"/>
    <property type="match status" value="1"/>
</dbReference>
<protein>
    <submittedName>
        <fullName evidence="1">Uncharacterized protein</fullName>
    </submittedName>
</protein>
<name>A0ABP7FV69_9ACTN</name>
<evidence type="ECO:0000313" key="2">
    <source>
        <dbReference type="Proteomes" id="UP001500908"/>
    </source>
</evidence>
<dbReference type="RefSeq" id="WP_344971230.1">
    <property type="nucleotide sequence ID" value="NZ_BAABDD010000010.1"/>
</dbReference>
<proteinExistence type="predicted"/>
<dbReference type="Proteomes" id="UP001500908">
    <property type="component" value="Unassembled WGS sequence"/>
</dbReference>
<dbReference type="InterPro" id="IPR027417">
    <property type="entry name" value="P-loop_NTPase"/>
</dbReference>
<sequence>MAYRLTVEDLNGWAARSFPRLLRECFDLAGAGVEVVAAQPIVDYVAWYVDGYFARRAAPDRTRLIVYSSAPELFRIAREAPLASSIRRAVLPTAPDVVCLVDDARSTVHLVLGEGAEHEHAQVVVRIMRALILRELLAKGELFVRAACFALEGEGVAVLGGRAAGKTTMLLHTLDSAGGALAGNDKVALRQGGEGQVEVAGFPIRVGVRAGSVLSLREGPLRDYLVHQWEQQIGDVEGCGDALEPRLALRPQELATAAGSTVAPRGRLTVAIEPRLDPAVSAPYLSLLSEEEAGALWSRNVLHGPGEVFPEQAALADGAPEHRQWIPQIPTYRLIQPPGMTPQALRLVDDVVRRTREGE</sequence>
<evidence type="ECO:0000313" key="1">
    <source>
        <dbReference type="EMBL" id="GAA3744613.1"/>
    </source>
</evidence>
<organism evidence="1 2">
    <name type="scientific">Salinactinospora qingdaonensis</name>
    <dbReference type="NCBI Taxonomy" id="702744"/>
    <lineage>
        <taxon>Bacteria</taxon>
        <taxon>Bacillati</taxon>
        <taxon>Actinomycetota</taxon>
        <taxon>Actinomycetes</taxon>
        <taxon>Streptosporangiales</taxon>
        <taxon>Nocardiopsidaceae</taxon>
        <taxon>Salinactinospora</taxon>
    </lineage>
</organism>
<comment type="caution">
    <text evidence="1">The sequence shown here is derived from an EMBL/GenBank/DDBJ whole genome shotgun (WGS) entry which is preliminary data.</text>
</comment>
<gene>
    <name evidence="1" type="ORF">GCM10022402_25310</name>
</gene>
<reference evidence="2" key="1">
    <citation type="journal article" date="2019" name="Int. J. Syst. Evol. Microbiol.">
        <title>The Global Catalogue of Microorganisms (GCM) 10K type strain sequencing project: providing services to taxonomists for standard genome sequencing and annotation.</title>
        <authorList>
            <consortium name="The Broad Institute Genomics Platform"/>
            <consortium name="The Broad Institute Genome Sequencing Center for Infectious Disease"/>
            <person name="Wu L."/>
            <person name="Ma J."/>
        </authorList>
    </citation>
    <scope>NUCLEOTIDE SEQUENCE [LARGE SCALE GENOMIC DNA]</scope>
    <source>
        <strain evidence="2">JCM 17137</strain>
    </source>
</reference>